<feature type="chain" id="PRO_5031244569" description="Plastid light harvesting protein" evidence="10">
    <location>
        <begin position="19"/>
        <end position="256"/>
    </location>
</feature>
<feature type="region of interest" description="Disordered" evidence="9">
    <location>
        <begin position="19"/>
        <end position="55"/>
    </location>
</feature>
<dbReference type="AlphaFoldDB" id="A0A7S4NFS4"/>
<dbReference type="SUPFAM" id="SSF103511">
    <property type="entry name" value="Chlorophyll a-b binding protein"/>
    <property type="match status" value="1"/>
</dbReference>
<feature type="binding site" evidence="8">
    <location>
        <position position="225"/>
    </location>
    <ligand>
        <name>chlorophyll a</name>
        <dbReference type="ChEBI" id="CHEBI:58416"/>
        <label>1</label>
    </ligand>
</feature>
<comment type="function">
    <text evidence="1">The light-harvesting complex (LHC) functions as a light receptor, it captures and delivers excitation energy to photosystems with which it is closely associated. Energy is transferred from the carotenoid and chlorophyll C (or B) to chlorophyll A and the photosynthetic reaction centers where it is used to synthesize ATP and reducing power.</text>
</comment>
<dbReference type="GO" id="GO:0009765">
    <property type="term" value="P:photosynthesis, light harvesting"/>
    <property type="evidence" value="ECO:0007669"/>
    <property type="project" value="InterPro"/>
</dbReference>
<dbReference type="PANTHER" id="PTHR21649">
    <property type="entry name" value="CHLOROPHYLL A/B BINDING PROTEIN"/>
    <property type="match status" value="1"/>
</dbReference>
<feature type="binding site" description="axial binding residue" evidence="8">
    <location>
        <position position="191"/>
    </location>
    <ligand>
        <name>chlorophyll b</name>
        <dbReference type="ChEBI" id="CHEBI:61721"/>
        <label>1</label>
    </ligand>
    <ligandPart>
        <name>Mg</name>
        <dbReference type="ChEBI" id="CHEBI:25107"/>
    </ligandPart>
</feature>
<reference evidence="11" key="1">
    <citation type="submission" date="2021-01" db="EMBL/GenBank/DDBJ databases">
        <authorList>
            <person name="Corre E."/>
            <person name="Pelletier E."/>
            <person name="Niang G."/>
            <person name="Scheremetjew M."/>
            <person name="Finn R."/>
            <person name="Kale V."/>
            <person name="Holt S."/>
            <person name="Cochrane G."/>
            <person name="Meng A."/>
            <person name="Brown T."/>
            <person name="Cohen L."/>
        </authorList>
    </citation>
    <scope>NUCLEOTIDE SEQUENCE</scope>
    <source>
        <strain evidence="11">Isolate 1302-5</strain>
    </source>
</reference>
<dbReference type="GO" id="GO:0030076">
    <property type="term" value="C:light-harvesting complex"/>
    <property type="evidence" value="ECO:0007669"/>
    <property type="project" value="UniProtKB-KW"/>
</dbReference>
<evidence type="ECO:0000256" key="4">
    <source>
        <dbReference type="ARBA" id="ARBA00022528"/>
    </source>
</evidence>
<dbReference type="InterPro" id="IPR022796">
    <property type="entry name" value="Chloroa_b-bind"/>
</dbReference>
<evidence type="ECO:0000256" key="6">
    <source>
        <dbReference type="ARBA" id="ARBA00022640"/>
    </source>
</evidence>
<dbReference type="InterPro" id="IPR001344">
    <property type="entry name" value="Chloro_AB-bd_pln"/>
</dbReference>
<feature type="binding site" evidence="8">
    <location>
        <position position="228"/>
    </location>
    <ligand>
        <name>chlorophyll a</name>
        <dbReference type="ChEBI" id="CHEBI:58416"/>
        <label>1</label>
    </ligand>
</feature>
<feature type="binding site" description="axial binding residue" evidence="8">
    <location>
        <position position="123"/>
    </location>
    <ligand>
        <name>chlorophyll b</name>
        <dbReference type="ChEBI" id="CHEBI:61721"/>
        <label>1</label>
    </ligand>
    <ligandPart>
        <name>Mg</name>
        <dbReference type="ChEBI" id="CHEBI:25107"/>
    </ligandPart>
</feature>
<evidence type="ECO:0000256" key="7">
    <source>
        <dbReference type="ARBA" id="ARBA00023243"/>
    </source>
</evidence>
<evidence type="ECO:0000313" key="11">
    <source>
        <dbReference type="EMBL" id="CAE2284236.1"/>
    </source>
</evidence>
<gene>
    <name evidence="11" type="ORF">OAUR00152_LOCUS39418</name>
</gene>
<evidence type="ECO:0000256" key="5">
    <source>
        <dbReference type="ARBA" id="ARBA00022531"/>
    </source>
</evidence>
<keyword evidence="6" id="KW-0934">Plastid</keyword>
<keyword evidence="5" id="KW-0602">Photosynthesis</keyword>
<feature type="signal peptide" evidence="10">
    <location>
        <begin position="1"/>
        <end position="18"/>
    </location>
</feature>
<keyword evidence="10" id="KW-0732">Signal</keyword>
<feature type="binding site" evidence="8">
    <location>
        <position position="242"/>
    </location>
    <ligand>
        <name>chlorophyll a</name>
        <dbReference type="ChEBI" id="CHEBI:58416"/>
        <label>1</label>
    </ligand>
</feature>
<name>A0A7S4NFS4_9STRA</name>
<dbReference type="GO" id="GO:0009507">
    <property type="term" value="C:chloroplast"/>
    <property type="evidence" value="ECO:0007669"/>
    <property type="project" value="UniProtKB-SubCell"/>
</dbReference>
<keyword evidence="4" id="KW-0150">Chloroplast</keyword>
<evidence type="ECO:0008006" key="12">
    <source>
        <dbReference type="Google" id="ProtNLM"/>
    </source>
</evidence>
<evidence type="ECO:0000256" key="9">
    <source>
        <dbReference type="SAM" id="MobiDB-lite"/>
    </source>
</evidence>
<evidence type="ECO:0000256" key="8">
    <source>
        <dbReference type="PIRSR" id="PIRSR601344-1"/>
    </source>
</evidence>
<sequence length="256" mass="27477">MTNMKLAILSATVGAACAFSPSVPSSTSTASSHLRMSTESTDETAPTTPLETSTEEAIPEVQDVTPAGVAIGSLSWFPDETKPCYGLPGASAPLGFFDPLGFTKDMELLGVKRFREAEIMHGRVAMMATVGYLISESTPTITYGMNVHHTIANNQIPEVPGTVLFPFFLAINICEALRASKGWVEPGLGPLFTLRESYYPGDLGFDPFGLRPTNMKDFDNMQTKELNNGRLAMLAAAGMCVQEQINGKGILENLGF</sequence>
<accession>A0A7S4NFS4</accession>
<feature type="binding site" evidence="8">
    <location>
        <position position="121"/>
    </location>
    <ligand>
        <name>chlorophyll a</name>
        <dbReference type="ChEBI" id="CHEBI:58416"/>
        <label>1</label>
    </ligand>
</feature>
<feature type="binding site" evidence="8">
    <location>
        <position position="185"/>
    </location>
    <ligand>
        <name>chlorophyll b</name>
        <dbReference type="ChEBI" id="CHEBI:61721"/>
        <label>2</label>
    </ligand>
</feature>
<dbReference type="Pfam" id="PF00504">
    <property type="entry name" value="Chloroa_b-bind"/>
    <property type="match status" value="1"/>
</dbReference>
<dbReference type="EMBL" id="HBKQ01057705">
    <property type="protein sequence ID" value="CAE2284236.1"/>
    <property type="molecule type" value="Transcribed_RNA"/>
</dbReference>
<feature type="binding site" evidence="8">
    <location>
        <position position="230"/>
    </location>
    <ligand>
        <name>chlorophyll a</name>
        <dbReference type="ChEBI" id="CHEBI:58416"/>
        <label>1</label>
    </ligand>
</feature>
<keyword evidence="8" id="KW-0157">Chromophore</keyword>
<evidence type="ECO:0000256" key="10">
    <source>
        <dbReference type="SAM" id="SignalP"/>
    </source>
</evidence>
<proteinExistence type="inferred from homology"/>
<feature type="binding site" evidence="8">
    <location>
        <position position="224"/>
    </location>
    <ligand>
        <name>chlorophyll a</name>
        <dbReference type="ChEBI" id="CHEBI:58416"/>
        <label>1</label>
    </ligand>
</feature>
<keyword evidence="7" id="KW-0437">Light-harvesting polypeptide</keyword>
<dbReference type="GO" id="GO:0016020">
    <property type="term" value="C:membrane"/>
    <property type="evidence" value="ECO:0007669"/>
    <property type="project" value="InterPro"/>
</dbReference>
<organism evidence="11">
    <name type="scientific">Odontella aurita</name>
    <dbReference type="NCBI Taxonomy" id="265563"/>
    <lineage>
        <taxon>Eukaryota</taxon>
        <taxon>Sar</taxon>
        <taxon>Stramenopiles</taxon>
        <taxon>Ochrophyta</taxon>
        <taxon>Bacillariophyta</taxon>
        <taxon>Mediophyceae</taxon>
        <taxon>Biddulphiophycidae</taxon>
        <taxon>Eupodiscales</taxon>
        <taxon>Odontellaceae</taxon>
        <taxon>Odontella</taxon>
    </lineage>
</organism>
<feature type="compositionally biased region" description="Low complexity" evidence="9">
    <location>
        <begin position="20"/>
        <end position="32"/>
    </location>
</feature>
<dbReference type="PROSITE" id="PS51257">
    <property type="entry name" value="PROKAR_LIPOPROTEIN"/>
    <property type="match status" value="1"/>
</dbReference>
<feature type="binding site" evidence="8">
    <location>
        <position position="118"/>
    </location>
    <ligand>
        <name>chlorophyll a</name>
        <dbReference type="ChEBI" id="CHEBI:58416"/>
        <label>1</label>
    </ligand>
</feature>
<comment type="subcellular location">
    <subcellularLocation>
        <location evidence="2">Plastid</location>
        <location evidence="2">Chloroplast</location>
    </subcellularLocation>
</comment>
<dbReference type="GO" id="GO:0016168">
    <property type="term" value="F:chlorophyll binding"/>
    <property type="evidence" value="ECO:0007669"/>
    <property type="project" value="UniProtKB-KW"/>
</dbReference>
<evidence type="ECO:0000256" key="1">
    <source>
        <dbReference type="ARBA" id="ARBA00004022"/>
    </source>
</evidence>
<comment type="similarity">
    <text evidence="3">Belongs to the fucoxanthin chlorophyll protein family.</text>
</comment>
<keyword evidence="8" id="KW-0148">Chlorophyll</keyword>
<evidence type="ECO:0000256" key="2">
    <source>
        <dbReference type="ARBA" id="ARBA00004229"/>
    </source>
</evidence>
<protein>
    <recommendedName>
        <fullName evidence="12">Plastid light harvesting protein</fullName>
    </recommendedName>
</protein>
<dbReference type="Gene3D" id="1.10.3460.10">
    <property type="entry name" value="Chlorophyll a/b binding protein domain"/>
    <property type="match status" value="1"/>
</dbReference>
<feature type="compositionally biased region" description="Polar residues" evidence="9">
    <location>
        <begin position="34"/>
        <end position="52"/>
    </location>
</feature>
<evidence type="ECO:0000256" key="3">
    <source>
        <dbReference type="ARBA" id="ARBA00005933"/>
    </source>
</evidence>